<protein>
    <submittedName>
        <fullName evidence="1">Uncharacterized protein</fullName>
    </submittedName>
</protein>
<comment type="caution">
    <text evidence="1">The sequence shown here is derived from an EMBL/GenBank/DDBJ whole genome shotgun (WGS) entry which is preliminary data.</text>
</comment>
<dbReference type="AlphaFoldDB" id="A0A2J7YRV6"/>
<evidence type="ECO:0000313" key="2">
    <source>
        <dbReference type="Proteomes" id="UP000236520"/>
    </source>
</evidence>
<accession>A0A2J7YRV6</accession>
<keyword evidence="2" id="KW-1185">Reference proteome</keyword>
<gene>
    <name evidence="1" type="ORF">SMF913_26206</name>
</gene>
<reference evidence="1 2" key="1">
    <citation type="submission" date="2015-09" db="EMBL/GenBank/DDBJ databases">
        <title>Genome sequence, genome mining and natural product profiling of a biocontrol bacterium Streptomyces malaysiensis F913.</title>
        <authorList>
            <person name="Xu Y."/>
            <person name="Wei J."/>
            <person name="Xie J."/>
            <person name="Li T."/>
            <person name="Zhou Z."/>
        </authorList>
    </citation>
    <scope>NUCLEOTIDE SEQUENCE [LARGE SCALE GENOMIC DNA]</scope>
    <source>
        <strain evidence="1 2">F913</strain>
    </source>
</reference>
<dbReference type="EMBL" id="LJIW01000002">
    <property type="protein sequence ID" value="PNG90741.1"/>
    <property type="molecule type" value="Genomic_DNA"/>
</dbReference>
<organism evidence="1 2">
    <name type="scientific">Streptomyces malaysiensis</name>
    <dbReference type="NCBI Taxonomy" id="92644"/>
    <lineage>
        <taxon>Bacteria</taxon>
        <taxon>Bacillati</taxon>
        <taxon>Actinomycetota</taxon>
        <taxon>Actinomycetes</taxon>
        <taxon>Kitasatosporales</taxon>
        <taxon>Streptomycetaceae</taxon>
        <taxon>Streptomyces</taxon>
        <taxon>Streptomyces violaceusniger group</taxon>
    </lineage>
</organism>
<dbReference type="GeneID" id="303177769"/>
<evidence type="ECO:0000313" key="1">
    <source>
        <dbReference type="EMBL" id="PNG90741.1"/>
    </source>
</evidence>
<proteinExistence type="predicted"/>
<dbReference type="RefSeq" id="WP_102936372.1">
    <property type="nucleotide sequence ID" value="NZ_JBEZNG010000007.1"/>
</dbReference>
<sequence>MTSDAVDRLRAEAARDDYASMARLARALYGMGLGPHEVLHQCYGVAFPQEVFIIAEGGLWRLRLLALFTNQPWQLAVPPDRGGPAAEPDGLIDTELRLLAGDLDLMPLVRVPAADPGREDRIVCYRLGELRAGRSTVFRLFESSAAEDALACGGSLLEVLHTEHTASVRRLEKELRSPSNWGAGSVDDDEVDRAYASLERVEELQRQVAERLAEGQGDAGG</sequence>
<name>A0A2J7YRV6_STRMQ</name>
<dbReference type="Proteomes" id="UP000236520">
    <property type="component" value="Unassembled WGS sequence"/>
</dbReference>